<name>A0A2R5GN85_9STRA</name>
<dbReference type="InParanoid" id="A0A2R5GN85"/>
<evidence type="ECO:0000313" key="3">
    <source>
        <dbReference type="EMBL" id="GBG31759.1"/>
    </source>
</evidence>
<accession>A0A2R5GN85</accession>
<gene>
    <name evidence="3" type="ORF">FCC1311_079842</name>
</gene>
<feature type="transmembrane region" description="Helical" evidence="2">
    <location>
        <begin position="227"/>
        <end position="250"/>
    </location>
</feature>
<proteinExistence type="predicted"/>
<feature type="transmembrane region" description="Helical" evidence="2">
    <location>
        <begin position="73"/>
        <end position="93"/>
    </location>
</feature>
<protein>
    <submittedName>
        <fullName evidence="3">Uncharacterized protein</fullName>
    </submittedName>
</protein>
<dbReference type="OrthoDB" id="41642at2759"/>
<feature type="transmembrane region" description="Helical" evidence="2">
    <location>
        <begin position="163"/>
        <end position="180"/>
    </location>
</feature>
<keyword evidence="4" id="KW-1185">Reference proteome</keyword>
<evidence type="ECO:0000256" key="1">
    <source>
        <dbReference type="SAM" id="MobiDB-lite"/>
    </source>
</evidence>
<feature type="transmembrane region" description="Helical" evidence="2">
    <location>
        <begin position="262"/>
        <end position="281"/>
    </location>
</feature>
<feature type="transmembrane region" description="Helical" evidence="2">
    <location>
        <begin position="293"/>
        <end position="313"/>
    </location>
</feature>
<reference evidence="3 4" key="1">
    <citation type="submission" date="2017-12" db="EMBL/GenBank/DDBJ databases">
        <title>Sequencing, de novo assembly and annotation of complete genome of a new Thraustochytrid species, strain FCC1311.</title>
        <authorList>
            <person name="Sedici K."/>
            <person name="Godart F."/>
            <person name="Aiese Cigliano R."/>
            <person name="Sanseverino W."/>
            <person name="Barakat M."/>
            <person name="Ortet P."/>
            <person name="Marechal E."/>
            <person name="Cagnac O."/>
            <person name="Amato A."/>
        </authorList>
    </citation>
    <scope>NUCLEOTIDE SEQUENCE [LARGE SCALE GENOMIC DNA]</scope>
</reference>
<sequence length="356" mass="38192">MRAEARSASEDGAEGAETAGLHARGASKKSGSPGPREGPRRSLRLRDVLGRDSLRAVQSQLGADVGLSDAESLVWMAIFAGLLLGSFALGRWLPPLTAFLSGPQLYTPANFVYAPNVKFDDTWLTYGTDYGLAVVMSFFALAMNAETRTSHNARLMETGSTLLGSYAVSTLAGALAHQFLPGKLHTSLFRLVWKICVGAVGAAGGIMGATASALARLPTNETSLPRFRILVVPDFCWTLWSVFFLIVIFTNRFSMAQPACDIFLTGVTQTIPTMYLVLVLFSRRSWANVHVDAVGLAILVYGALANIALLPAYDVLNFANLPLGVTNALMHAWLCAAWGSQGYGLWRFVKGASAPQ</sequence>
<organism evidence="3 4">
    <name type="scientific">Hondaea fermentalgiana</name>
    <dbReference type="NCBI Taxonomy" id="2315210"/>
    <lineage>
        <taxon>Eukaryota</taxon>
        <taxon>Sar</taxon>
        <taxon>Stramenopiles</taxon>
        <taxon>Bigyra</taxon>
        <taxon>Labyrinthulomycetes</taxon>
        <taxon>Thraustochytrida</taxon>
        <taxon>Thraustochytriidae</taxon>
        <taxon>Hondaea</taxon>
    </lineage>
</organism>
<keyword evidence="2" id="KW-1133">Transmembrane helix</keyword>
<comment type="caution">
    <text evidence="3">The sequence shown here is derived from an EMBL/GenBank/DDBJ whole genome shotgun (WGS) entry which is preliminary data.</text>
</comment>
<keyword evidence="2" id="KW-0472">Membrane</keyword>
<feature type="region of interest" description="Disordered" evidence="1">
    <location>
        <begin position="1"/>
        <end position="42"/>
    </location>
</feature>
<feature type="transmembrane region" description="Helical" evidence="2">
    <location>
        <begin position="325"/>
        <end position="346"/>
    </location>
</feature>
<keyword evidence="2" id="KW-0812">Transmembrane</keyword>
<evidence type="ECO:0000313" key="4">
    <source>
        <dbReference type="Proteomes" id="UP000241890"/>
    </source>
</evidence>
<feature type="transmembrane region" description="Helical" evidence="2">
    <location>
        <begin position="123"/>
        <end position="142"/>
    </location>
</feature>
<dbReference type="AlphaFoldDB" id="A0A2R5GN85"/>
<evidence type="ECO:0000256" key="2">
    <source>
        <dbReference type="SAM" id="Phobius"/>
    </source>
</evidence>
<dbReference type="Proteomes" id="UP000241890">
    <property type="component" value="Unassembled WGS sequence"/>
</dbReference>
<feature type="transmembrane region" description="Helical" evidence="2">
    <location>
        <begin position="192"/>
        <end position="215"/>
    </location>
</feature>
<dbReference type="EMBL" id="BEYU01000106">
    <property type="protein sequence ID" value="GBG31759.1"/>
    <property type="molecule type" value="Genomic_DNA"/>
</dbReference>